<proteinExistence type="predicted"/>
<dbReference type="Proteomes" id="UP000515703">
    <property type="component" value="Chromosome"/>
</dbReference>
<gene>
    <name evidence="9" type="ORF">bsdcttw_33830</name>
</gene>
<reference evidence="9 10" key="1">
    <citation type="submission" date="2020-08" db="EMBL/GenBank/DDBJ databases">
        <title>Draft genome sequencing of an Anaerocolumna strain isolated from anoxic soil subjected to BSD treatment.</title>
        <authorList>
            <person name="Uek A."/>
            <person name="Tonouchi A."/>
        </authorList>
    </citation>
    <scope>NUCLEOTIDE SEQUENCE [LARGE SCALE GENOMIC DNA]</scope>
    <source>
        <strain evidence="9 10">CTTW</strain>
    </source>
</reference>
<keyword evidence="6" id="KW-0597">Phosphoprotein</keyword>
<dbReference type="InterPro" id="IPR018062">
    <property type="entry name" value="HTH_AraC-typ_CS"/>
</dbReference>
<dbReference type="Gene3D" id="1.10.10.60">
    <property type="entry name" value="Homeodomain-like"/>
    <property type="match status" value="2"/>
</dbReference>
<feature type="domain" description="Response regulatory" evidence="8">
    <location>
        <begin position="3"/>
        <end position="120"/>
    </location>
</feature>
<dbReference type="SMART" id="SM00448">
    <property type="entry name" value="REC"/>
    <property type="match status" value="1"/>
</dbReference>
<evidence type="ECO:0000259" key="7">
    <source>
        <dbReference type="PROSITE" id="PS01124"/>
    </source>
</evidence>
<dbReference type="SUPFAM" id="SSF46689">
    <property type="entry name" value="Homeodomain-like"/>
    <property type="match status" value="2"/>
</dbReference>
<dbReference type="InterPro" id="IPR001789">
    <property type="entry name" value="Sig_transdc_resp-reg_receiver"/>
</dbReference>
<sequence length="555" mass="64349">MYRILIADDEGIMLVSLRTMIQKNIDEECEVYTAKTGRAVLDMAESIRPDIIFMDIQMPVMSGIEAMQAIRKINKTVLFIVITAYNKFDYAKDAIEIGVFDFLTKPINKENFLGVIKRAMSQVDAERKNQLANLRIREKLDTVVPIIESGFINYLMLQGGGNESTYYNYKELLEIDQDYAFIILIQFGETIENGVLTNPVGMSMRSQNFYPVMRHIIKEHFTCLVGAVMANKVIVMVPGSIDGPEYDERIENIRQARNMLHALEKQIDAKFRIGIGQKCKLLQLSQSYQEAYRTLQEGEGRVVHVGDMHLKGEYEGEYPESDEQLMLKLVLQGDIQGAKEQAAVFFDWMVDNYPDYMDSIRLKVLELVMRAEREAFLNGGINYGFLYRNEYLSEVQESSSYEELSNWWIRKITDISKHMAERKKNQLEDIVTKAISYISDNYRKDISLETVSREVNINPYYFSKKFKEETGVNFIDYLTDIRIGKAKELLKEDKLSIKEVCLASGYSDPNYFSRIFKKVENVTPSEFRERCKYVQENQVLPVDYHAFGDNRDRLQ</sequence>
<evidence type="ECO:0000256" key="4">
    <source>
        <dbReference type="ARBA" id="ARBA00023163"/>
    </source>
</evidence>
<dbReference type="GO" id="GO:0043565">
    <property type="term" value="F:sequence-specific DNA binding"/>
    <property type="evidence" value="ECO:0007669"/>
    <property type="project" value="InterPro"/>
</dbReference>
<dbReference type="Gene3D" id="3.40.50.2300">
    <property type="match status" value="1"/>
</dbReference>
<keyword evidence="4" id="KW-0804">Transcription</keyword>
<keyword evidence="2" id="KW-0805">Transcription regulation</keyword>
<dbReference type="Pfam" id="PF12833">
    <property type="entry name" value="HTH_18"/>
    <property type="match status" value="1"/>
</dbReference>
<keyword evidence="3" id="KW-0238">DNA-binding</keyword>
<evidence type="ECO:0000313" key="10">
    <source>
        <dbReference type="Proteomes" id="UP000515703"/>
    </source>
</evidence>
<organism evidence="9 10">
    <name type="scientific">Anaerocolumna chitinilytica</name>
    <dbReference type="NCBI Taxonomy" id="1727145"/>
    <lineage>
        <taxon>Bacteria</taxon>
        <taxon>Bacillati</taxon>
        <taxon>Bacillota</taxon>
        <taxon>Clostridia</taxon>
        <taxon>Lachnospirales</taxon>
        <taxon>Lachnospiraceae</taxon>
        <taxon>Anaerocolumna</taxon>
    </lineage>
</organism>
<evidence type="ECO:0000313" key="9">
    <source>
        <dbReference type="EMBL" id="BCK00343.1"/>
    </source>
</evidence>
<dbReference type="PROSITE" id="PS01124">
    <property type="entry name" value="HTH_ARAC_FAMILY_2"/>
    <property type="match status" value="1"/>
</dbReference>
<dbReference type="Pfam" id="PF17853">
    <property type="entry name" value="GGDEF_2"/>
    <property type="match status" value="1"/>
</dbReference>
<dbReference type="PRINTS" id="PR00032">
    <property type="entry name" value="HTHARAC"/>
</dbReference>
<accession>A0A7I8DPY3</accession>
<evidence type="ECO:0000259" key="8">
    <source>
        <dbReference type="PROSITE" id="PS50110"/>
    </source>
</evidence>
<dbReference type="InterPro" id="IPR041522">
    <property type="entry name" value="CdaR_GGDEF"/>
</dbReference>
<name>A0A7I8DPY3_9FIRM</name>
<evidence type="ECO:0000256" key="5">
    <source>
        <dbReference type="ARBA" id="ARBA00024867"/>
    </source>
</evidence>
<dbReference type="InterPro" id="IPR018060">
    <property type="entry name" value="HTH_AraC"/>
</dbReference>
<evidence type="ECO:0000256" key="2">
    <source>
        <dbReference type="ARBA" id="ARBA00023015"/>
    </source>
</evidence>
<dbReference type="InterPro" id="IPR020449">
    <property type="entry name" value="Tscrpt_reg_AraC-type_HTH"/>
</dbReference>
<dbReference type="SUPFAM" id="SSF52172">
    <property type="entry name" value="CheY-like"/>
    <property type="match status" value="1"/>
</dbReference>
<dbReference type="Pfam" id="PF00072">
    <property type="entry name" value="Response_reg"/>
    <property type="match status" value="1"/>
</dbReference>
<dbReference type="PANTHER" id="PTHR43280:SF28">
    <property type="entry name" value="HTH-TYPE TRANSCRIPTIONAL ACTIVATOR RHAS"/>
    <property type="match status" value="1"/>
</dbReference>
<feature type="modified residue" description="4-aspartylphosphate" evidence="6">
    <location>
        <position position="55"/>
    </location>
</feature>
<dbReference type="GO" id="GO:0000160">
    <property type="term" value="P:phosphorelay signal transduction system"/>
    <property type="evidence" value="ECO:0007669"/>
    <property type="project" value="InterPro"/>
</dbReference>
<evidence type="ECO:0000256" key="1">
    <source>
        <dbReference type="ARBA" id="ARBA00018672"/>
    </source>
</evidence>
<dbReference type="EMBL" id="AP023368">
    <property type="protein sequence ID" value="BCK00343.1"/>
    <property type="molecule type" value="Genomic_DNA"/>
</dbReference>
<protein>
    <recommendedName>
        <fullName evidence="1">Stage 0 sporulation protein A homolog</fullName>
    </recommendedName>
</protein>
<reference evidence="9 10" key="2">
    <citation type="submission" date="2020-08" db="EMBL/GenBank/DDBJ databases">
        <authorList>
            <person name="Ueki A."/>
            <person name="Tonouchi A."/>
        </authorList>
    </citation>
    <scope>NUCLEOTIDE SEQUENCE [LARGE SCALE GENOMIC DNA]</scope>
    <source>
        <strain evidence="9 10">CTTW</strain>
    </source>
</reference>
<dbReference type="InterPro" id="IPR011006">
    <property type="entry name" value="CheY-like_superfamily"/>
</dbReference>
<dbReference type="SMART" id="SM00342">
    <property type="entry name" value="HTH_ARAC"/>
    <property type="match status" value="1"/>
</dbReference>
<dbReference type="PROSITE" id="PS50110">
    <property type="entry name" value="RESPONSE_REGULATORY"/>
    <property type="match status" value="1"/>
</dbReference>
<dbReference type="GO" id="GO:0003700">
    <property type="term" value="F:DNA-binding transcription factor activity"/>
    <property type="evidence" value="ECO:0007669"/>
    <property type="project" value="InterPro"/>
</dbReference>
<dbReference type="AlphaFoldDB" id="A0A7I8DPY3"/>
<dbReference type="PANTHER" id="PTHR43280">
    <property type="entry name" value="ARAC-FAMILY TRANSCRIPTIONAL REGULATOR"/>
    <property type="match status" value="1"/>
</dbReference>
<evidence type="ECO:0000256" key="6">
    <source>
        <dbReference type="PROSITE-ProRule" id="PRU00169"/>
    </source>
</evidence>
<keyword evidence="10" id="KW-1185">Reference proteome</keyword>
<feature type="domain" description="HTH araC/xylS-type" evidence="7">
    <location>
        <begin position="432"/>
        <end position="530"/>
    </location>
</feature>
<dbReference type="PROSITE" id="PS00041">
    <property type="entry name" value="HTH_ARAC_FAMILY_1"/>
    <property type="match status" value="1"/>
</dbReference>
<dbReference type="CDD" id="cd17536">
    <property type="entry name" value="REC_YesN-like"/>
    <property type="match status" value="1"/>
</dbReference>
<comment type="function">
    <text evidence="5">May play the central regulatory role in sporulation. It may be an element of the effector pathway responsible for the activation of sporulation genes in response to nutritional stress. Spo0A may act in concert with spo0H (a sigma factor) to control the expression of some genes that are critical to the sporulation process.</text>
</comment>
<dbReference type="KEGG" id="acht:bsdcttw_33830"/>
<dbReference type="InterPro" id="IPR009057">
    <property type="entry name" value="Homeodomain-like_sf"/>
</dbReference>
<evidence type="ECO:0000256" key="3">
    <source>
        <dbReference type="ARBA" id="ARBA00023125"/>
    </source>
</evidence>
<dbReference type="RefSeq" id="WP_185256029.1">
    <property type="nucleotide sequence ID" value="NZ_AP023368.1"/>
</dbReference>